<protein>
    <submittedName>
        <fullName evidence="1">3299_t:CDS:1</fullName>
    </submittedName>
</protein>
<accession>A0ABN7WJ19</accession>
<gene>
    <name evidence="1" type="ORF">GMARGA_LOCUS31628</name>
</gene>
<evidence type="ECO:0000313" key="1">
    <source>
        <dbReference type="EMBL" id="CAG8833585.1"/>
    </source>
</evidence>
<evidence type="ECO:0000313" key="2">
    <source>
        <dbReference type="Proteomes" id="UP000789901"/>
    </source>
</evidence>
<feature type="non-terminal residue" evidence="1">
    <location>
        <position position="1"/>
    </location>
</feature>
<organism evidence="1 2">
    <name type="scientific">Gigaspora margarita</name>
    <dbReference type="NCBI Taxonomy" id="4874"/>
    <lineage>
        <taxon>Eukaryota</taxon>
        <taxon>Fungi</taxon>
        <taxon>Fungi incertae sedis</taxon>
        <taxon>Mucoromycota</taxon>
        <taxon>Glomeromycotina</taxon>
        <taxon>Glomeromycetes</taxon>
        <taxon>Diversisporales</taxon>
        <taxon>Gigasporaceae</taxon>
        <taxon>Gigaspora</taxon>
    </lineage>
</organism>
<keyword evidence="2" id="KW-1185">Reference proteome</keyword>
<dbReference type="EMBL" id="CAJVQB010047709">
    <property type="protein sequence ID" value="CAG8833585.1"/>
    <property type="molecule type" value="Genomic_DNA"/>
</dbReference>
<dbReference type="Proteomes" id="UP000789901">
    <property type="component" value="Unassembled WGS sequence"/>
</dbReference>
<reference evidence="1 2" key="1">
    <citation type="submission" date="2021-06" db="EMBL/GenBank/DDBJ databases">
        <authorList>
            <person name="Kallberg Y."/>
            <person name="Tangrot J."/>
            <person name="Rosling A."/>
        </authorList>
    </citation>
    <scope>NUCLEOTIDE SEQUENCE [LARGE SCALE GENOMIC DNA]</scope>
    <source>
        <strain evidence="1 2">120-4 pot B 10/14</strain>
    </source>
</reference>
<comment type="caution">
    <text evidence="1">The sequence shown here is derived from an EMBL/GenBank/DDBJ whole genome shotgun (WGS) entry which is preliminary data.</text>
</comment>
<sequence length="55" mass="6557">SNRIELGKRREKQNEQEIKLTQDKNLFKKDSILEQILNGLQKIEEKQQALAPNYF</sequence>
<proteinExistence type="predicted"/>
<name>A0ABN7WJ19_GIGMA</name>